<dbReference type="EMBL" id="FRCB01000011">
    <property type="protein sequence ID" value="SHM65811.1"/>
    <property type="molecule type" value="Genomic_DNA"/>
</dbReference>
<dbReference type="Proteomes" id="UP000322545">
    <property type="component" value="Unassembled WGS sequence"/>
</dbReference>
<dbReference type="Pfam" id="PF02635">
    <property type="entry name" value="DsrE"/>
    <property type="match status" value="1"/>
</dbReference>
<evidence type="ECO:0000313" key="1">
    <source>
        <dbReference type="EMBL" id="SHM65811.1"/>
    </source>
</evidence>
<dbReference type="SUPFAM" id="SSF75169">
    <property type="entry name" value="DsrEFH-like"/>
    <property type="match status" value="1"/>
</dbReference>
<evidence type="ECO:0000313" key="2">
    <source>
        <dbReference type="Proteomes" id="UP000322545"/>
    </source>
</evidence>
<protein>
    <submittedName>
        <fullName evidence="1">Uncharacterized protein involved in oxidation of intracellular sulfur</fullName>
    </submittedName>
</protein>
<dbReference type="InterPro" id="IPR003787">
    <property type="entry name" value="Sulphur_relay_DsrE/F-like"/>
</dbReference>
<organism evidence="1 2">
    <name type="scientific">Roseovarius litoreus</name>
    <dbReference type="NCBI Taxonomy" id="1155722"/>
    <lineage>
        <taxon>Bacteria</taxon>
        <taxon>Pseudomonadati</taxon>
        <taxon>Pseudomonadota</taxon>
        <taxon>Alphaproteobacteria</taxon>
        <taxon>Rhodobacterales</taxon>
        <taxon>Roseobacteraceae</taxon>
        <taxon>Roseovarius</taxon>
    </lineage>
</organism>
<gene>
    <name evidence="1" type="ORF">SAMN05443432_11146</name>
</gene>
<accession>A0A1M7KK81</accession>
<dbReference type="PANTHER" id="PTHR34874:SF1">
    <property type="entry name" value="PROTEIN YCHN"/>
    <property type="match status" value="1"/>
</dbReference>
<proteinExistence type="predicted"/>
<dbReference type="RefSeq" id="WP_149780699.1">
    <property type="nucleotide sequence ID" value="NZ_FRCB01000011.1"/>
</dbReference>
<reference evidence="1 2" key="1">
    <citation type="submission" date="2016-11" db="EMBL/GenBank/DDBJ databases">
        <authorList>
            <person name="Varghese N."/>
            <person name="Submissions S."/>
        </authorList>
    </citation>
    <scope>NUCLEOTIDE SEQUENCE [LARGE SCALE GENOMIC DNA]</scope>
    <source>
        <strain evidence="1 2">DSM 28249</strain>
    </source>
</reference>
<dbReference type="Gene3D" id="3.40.1260.10">
    <property type="entry name" value="DsrEFH-like"/>
    <property type="match status" value="1"/>
</dbReference>
<keyword evidence="2" id="KW-1185">Reference proteome</keyword>
<dbReference type="GO" id="GO:0005829">
    <property type="term" value="C:cytosol"/>
    <property type="evidence" value="ECO:0007669"/>
    <property type="project" value="TreeGrafter"/>
</dbReference>
<dbReference type="AlphaFoldDB" id="A0A1M7KK81"/>
<sequence>MNHLILPNDPPYGTERSFNGLRMAHALAKNDPEADITVFLMADAVLCAKAGQKTPDGYYNLERIIGRVLTARGRVLMCGTCMDARGLAEGDMMEGTSRSTMDELAQDTLVADKVLVF</sequence>
<dbReference type="InterPro" id="IPR027396">
    <property type="entry name" value="DsrEFH-like"/>
</dbReference>
<name>A0A1M7KK81_9RHOB</name>
<dbReference type="PANTHER" id="PTHR34874">
    <property type="entry name" value="PROTEIN YCHN"/>
    <property type="match status" value="1"/>
</dbReference>